<proteinExistence type="inferred from homology"/>
<dbReference type="SUPFAM" id="SSF51445">
    <property type="entry name" value="(Trans)glycosidases"/>
    <property type="match status" value="1"/>
</dbReference>
<dbReference type="PANTHER" id="PTHR10353:SF323">
    <property type="entry name" value="LINAMARASE"/>
    <property type="match status" value="1"/>
</dbReference>
<dbReference type="PANTHER" id="PTHR10353">
    <property type="entry name" value="GLYCOSYL HYDROLASE"/>
    <property type="match status" value="1"/>
</dbReference>
<dbReference type="Proteomes" id="UP000467840">
    <property type="component" value="Chromosome 7"/>
</dbReference>
<comment type="caution">
    <text evidence="4">The sequence shown here is derived from an EMBL/GenBank/DDBJ whole genome shotgun (WGS) entry which is preliminary data.</text>
</comment>
<evidence type="ECO:0000256" key="2">
    <source>
        <dbReference type="RuleBase" id="RU003690"/>
    </source>
</evidence>
<dbReference type="InterPro" id="IPR001360">
    <property type="entry name" value="Glyco_hydro_1"/>
</dbReference>
<dbReference type="EMBL" id="JAAGAX010000013">
    <property type="protein sequence ID" value="KAF2293582.1"/>
    <property type="molecule type" value="Genomic_DNA"/>
</dbReference>
<feature type="chain" id="PRO_5025655305" description="Beta-glucosidase" evidence="3">
    <location>
        <begin position="26"/>
        <end position="403"/>
    </location>
</feature>
<evidence type="ECO:0000313" key="4">
    <source>
        <dbReference type="EMBL" id="KAF2293582.1"/>
    </source>
</evidence>
<keyword evidence="3" id="KW-0732">Signal</keyword>
<feature type="signal peptide" evidence="3">
    <location>
        <begin position="1"/>
        <end position="25"/>
    </location>
</feature>
<dbReference type="AlphaFoldDB" id="A0A6A6KX41"/>
<organism evidence="4 5">
    <name type="scientific">Hevea brasiliensis</name>
    <name type="common">Para rubber tree</name>
    <name type="synonym">Siphonia brasiliensis</name>
    <dbReference type="NCBI Taxonomy" id="3981"/>
    <lineage>
        <taxon>Eukaryota</taxon>
        <taxon>Viridiplantae</taxon>
        <taxon>Streptophyta</taxon>
        <taxon>Embryophyta</taxon>
        <taxon>Tracheophyta</taxon>
        <taxon>Spermatophyta</taxon>
        <taxon>Magnoliopsida</taxon>
        <taxon>eudicotyledons</taxon>
        <taxon>Gunneridae</taxon>
        <taxon>Pentapetalae</taxon>
        <taxon>rosids</taxon>
        <taxon>fabids</taxon>
        <taxon>Malpighiales</taxon>
        <taxon>Euphorbiaceae</taxon>
        <taxon>Crotonoideae</taxon>
        <taxon>Micrandreae</taxon>
        <taxon>Hevea</taxon>
    </lineage>
</organism>
<evidence type="ECO:0008006" key="6">
    <source>
        <dbReference type="Google" id="ProtNLM"/>
    </source>
</evidence>
<keyword evidence="5" id="KW-1185">Reference proteome</keyword>
<name>A0A6A6KX41_HEVBR</name>
<dbReference type="Gene3D" id="3.20.20.80">
    <property type="entry name" value="Glycosidases"/>
    <property type="match status" value="2"/>
</dbReference>
<comment type="similarity">
    <text evidence="1 2">Belongs to the glycosyl hydrolase 1 family.</text>
</comment>
<evidence type="ECO:0000256" key="3">
    <source>
        <dbReference type="SAM" id="SignalP"/>
    </source>
</evidence>
<reference evidence="4 5" key="1">
    <citation type="journal article" date="2020" name="Mol. Plant">
        <title>The Chromosome-Based Rubber Tree Genome Provides New Insights into Spurge Genome Evolution and Rubber Biosynthesis.</title>
        <authorList>
            <person name="Liu J."/>
            <person name="Shi C."/>
            <person name="Shi C.C."/>
            <person name="Li W."/>
            <person name="Zhang Q.J."/>
            <person name="Zhang Y."/>
            <person name="Li K."/>
            <person name="Lu H.F."/>
            <person name="Shi C."/>
            <person name="Zhu S.T."/>
            <person name="Xiao Z.Y."/>
            <person name="Nan H."/>
            <person name="Yue Y."/>
            <person name="Zhu X.G."/>
            <person name="Wu Y."/>
            <person name="Hong X.N."/>
            <person name="Fan G.Y."/>
            <person name="Tong Y."/>
            <person name="Zhang D."/>
            <person name="Mao C.L."/>
            <person name="Liu Y.L."/>
            <person name="Hao S.J."/>
            <person name="Liu W.Q."/>
            <person name="Lv M.Q."/>
            <person name="Zhang H.B."/>
            <person name="Liu Y."/>
            <person name="Hu-Tang G.R."/>
            <person name="Wang J.P."/>
            <person name="Wang J.H."/>
            <person name="Sun Y.H."/>
            <person name="Ni S.B."/>
            <person name="Chen W.B."/>
            <person name="Zhang X.C."/>
            <person name="Jiao Y.N."/>
            <person name="Eichler E.E."/>
            <person name="Li G.H."/>
            <person name="Liu X."/>
            <person name="Gao L.Z."/>
        </authorList>
    </citation>
    <scope>NUCLEOTIDE SEQUENCE [LARGE SCALE GENOMIC DNA]</scope>
    <source>
        <strain evidence="5">cv. GT1</strain>
        <tissue evidence="4">Leaf</tissue>
    </source>
</reference>
<evidence type="ECO:0000256" key="1">
    <source>
        <dbReference type="ARBA" id="ARBA00010838"/>
    </source>
</evidence>
<protein>
    <recommendedName>
        <fullName evidence="6">Beta-glucosidase</fullName>
    </recommendedName>
</protein>
<dbReference type="GO" id="GO:0005975">
    <property type="term" value="P:carbohydrate metabolic process"/>
    <property type="evidence" value="ECO:0007669"/>
    <property type="project" value="InterPro"/>
</dbReference>
<accession>A0A6A6KX41</accession>
<dbReference type="PRINTS" id="PR00131">
    <property type="entry name" value="GLHYDRLASE1"/>
</dbReference>
<evidence type="ECO:0000313" key="5">
    <source>
        <dbReference type="Proteomes" id="UP000467840"/>
    </source>
</evidence>
<sequence length="403" mass="46042">MAMATKHSPLLRILILLSLVAVTMADDDDDSVIPSNLAVVIFQRASYSGHLLLLIRLKAKHSKMEEDRVYGTYLPMRLQQDIKRMKQMNLDAFRFSISWSRIVPSGRVWEGVNEQGIDFYNNVINEIIANEQNGTIGITLFTFWYEPISNKTEDMEASQTALDFMFGLFMQPITNGSYPWRVQKLVGDRLPNITANESQLLNGSYDFVGLQYYSAYYAKANASLDPYYIRYKTDSHVNVTAFDENGTAIGPKAYSPWFYIYPKGIRYLLNYTKVTYNNPVIYVTENGVDEYNNRSQTPKEAANDPFRIKEYNVNVKGYFAWSFLDNFEWNIGYTARFGLHYVDYNHSCTRYPKHSAKWFCRFLNNSGSDPGSDPCPLLPYNGSADLPQKLGDTNGGALLLNSS</sequence>
<dbReference type="InterPro" id="IPR017853">
    <property type="entry name" value="GH"/>
</dbReference>
<gene>
    <name evidence="4" type="ORF">GH714_003026</name>
</gene>
<dbReference type="GO" id="GO:0008422">
    <property type="term" value="F:beta-glucosidase activity"/>
    <property type="evidence" value="ECO:0007669"/>
    <property type="project" value="TreeGrafter"/>
</dbReference>
<dbReference type="Pfam" id="PF00232">
    <property type="entry name" value="Glyco_hydro_1"/>
    <property type="match status" value="2"/>
</dbReference>